<comment type="caution">
    <text evidence="7">The sequence shown here is derived from an EMBL/GenBank/DDBJ whole genome shotgun (WGS) entry which is preliminary data.</text>
</comment>
<dbReference type="GO" id="GO:0005737">
    <property type="term" value="C:cytoplasm"/>
    <property type="evidence" value="ECO:0007669"/>
    <property type="project" value="UniProtKB-SubCell"/>
</dbReference>
<dbReference type="InterPro" id="IPR040122">
    <property type="entry name" value="Importin_beta"/>
</dbReference>
<comment type="subcellular location">
    <subcellularLocation>
        <location evidence="1">Cytoplasm</location>
    </subcellularLocation>
</comment>
<keyword evidence="5" id="KW-0653">Protein transport</keyword>
<dbReference type="SUPFAM" id="SSF48371">
    <property type="entry name" value="ARM repeat"/>
    <property type="match status" value="1"/>
</dbReference>
<sequence length="501" mass="54371">MDASQLEEDNAGIADEAQDVAPRFHRSREYVGGGGAAAHDEEDEEDGSGARGTWGDGCQESLAPHLHKVLLYLLELTTHPKQLTQRLLDRNKRVQEAACSAFASIEDEARGLLSRFLPDVIPPLQRALQLYQAKNLLILYDAIGTLADGVGPTLCCPLGFALLEALLQQWRQAQAGQPQCLALSESIGCIATAMQAAFAPYAPLTLDRCQDLIAEVIQQIEAQERGEANVWPDRETLECSLDLLSAVADSVGQQLLPLLQQRPQLLLLLERCCRDSSPPVLQSALALPSLGVFACADVCVARWSLCLQRQSVSVQLSPFSLSVCLCAYLAKISCVSLSPLCCVSSAVAFVQLQQHLLHGATSVANNAGWALGEMAVRVAPEAVDPFAESVATELTRILQRQELHRALLQNVAITLGRLALVAPHRISPLLPQLLPRWCAVMRAARNDRDKANAFQGICTLIERTPGAAAGEGLLELVVCILAFEQPPPELEQQFARVMHER</sequence>
<gene>
    <name evidence="7" type="ORF">cyc_07069</name>
</gene>
<evidence type="ECO:0000256" key="1">
    <source>
        <dbReference type="ARBA" id="ARBA00004496"/>
    </source>
</evidence>
<keyword evidence="4" id="KW-0677">Repeat</keyword>
<evidence type="ECO:0000256" key="6">
    <source>
        <dbReference type="SAM" id="MobiDB-lite"/>
    </source>
</evidence>
<dbReference type="InParanoid" id="A0A1D3CQX0"/>
<dbReference type="InterPro" id="IPR016024">
    <property type="entry name" value="ARM-type_fold"/>
</dbReference>
<accession>A0A1D3CQX0</accession>
<dbReference type="Proteomes" id="UP000095192">
    <property type="component" value="Unassembled WGS sequence"/>
</dbReference>
<evidence type="ECO:0000313" key="7">
    <source>
        <dbReference type="EMBL" id="OEH73585.1"/>
    </source>
</evidence>
<evidence type="ECO:0000256" key="2">
    <source>
        <dbReference type="ARBA" id="ARBA00022448"/>
    </source>
</evidence>
<keyword evidence="2" id="KW-0813">Transport</keyword>
<evidence type="ECO:0000256" key="4">
    <source>
        <dbReference type="ARBA" id="ARBA00022737"/>
    </source>
</evidence>
<dbReference type="EMBL" id="JROU02002287">
    <property type="protein sequence ID" value="OEH73585.1"/>
    <property type="molecule type" value="Genomic_DNA"/>
</dbReference>
<feature type="compositionally biased region" description="Acidic residues" evidence="6">
    <location>
        <begin position="1"/>
        <end position="10"/>
    </location>
</feature>
<reference evidence="7 8" key="1">
    <citation type="journal article" date="2016" name="BMC Genomics">
        <title>Comparative genomics reveals Cyclospora cayetanensis possesses coccidia-like metabolism and invasion components but unique surface antigens.</title>
        <authorList>
            <person name="Liu S."/>
            <person name="Wang L."/>
            <person name="Zheng H."/>
            <person name="Xu Z."/>
            <person name="Roellig D.M."/>
            <person name="Li N."/>
            <person name="Frace M.A."/>
            <person name="Tang K."/>
            <person name="Arrowood M.J."/>
            <person name="Moss D.M."/>
            <person name="Zhang L."/>
            <person name="Feng Y."/>
            <person name="Xiao L."/>
        </authorList>
    </citation>
    <scope>NUCLEOTIDE SEQUENCE [LARGE SCALE GENOMIC DNA]</scope>
    <source>
        <strain evidence="7 8">CHN_HEN01</strain>
    </source>
</reference>
<name>A0A1D3CQX0_9EIME</name>
<keyword evidence="3" id="KW-0963">Cytoplasm</keyword>
<feature type="region of interest" description="Disordered" evidence="6">
    <location>
        <begin position="1"/>
        <end position="56"/>
    </location>
</feature>
<organism evidence="7 8">
    <name type="scientific">Cyclospora cayetanensis</name>
    <dbReference type="NCBI Taxonomy" id="88456"/>
    <lineage>
        <taxon>Eukaryota</taxon>
        <taxon>Sar</taxon>
        <taxon>Alveolata</taxon>
        <taxon>Apicomplexa</taxon>
        <taxon>Conoidasida</taxon>
        <taxon>Coccidia</taxon>
        <taxon>Eucoccidiorida</taxon>
        <taxon>Eimeriorina</taxon>
        <taxon>Eimeriidae</taxon>
        <taxon>Cyclospora</taxon>
    </lineage>
</organism>
<dbReference type="Gene3D" id="1.25.10.10">
    <property type="entry name" value="Leucine-rich Repeat Variant"/>
    <property type="match status" value="1"/>
</dbReference>
<dbReference type="GO" id="GO:0006606">
    <property type="term" value="P:protein import into nucleus"/>
    <property type="evidence" value="ECO:0007669"/>
    <property type="project" value="InterPro"/>
</dbReference>
<dbReference type="VEuPathDB" id="ToxoDB:cyc_07069"/>
<evidence type="ECO:0000256" key="3">
    <source>
        <dbReference type="ARBA" id="ARBA00022490"/>
    </source>
</evidence>
<evidence type="ECO:0000256" key="5">
    <source>
        <dbReference type="ARBA" id="ARBA00022927"/>
    </source>
</evidence>
<dbReference type="InterPro" id="IPR011989">
    <property type="entry name" value="ARM-like"/>
</dbReference>
<dbReference type="PANTHER" id="PTHR10527">
    <property type="entry name" value="IMPORTIN BETA"/>
    <property type="match status" value="1"/>
</dbReference>
<proteinExistence type="predicted"/>
<evidence type="ECO:0000313" key="8">
    <source>
        <dbReference type="Proteomes" id="UP000095192"/>
    </source>
</evidence>
<dbReference type="AlphaFoldDB" id="A0A1D3CQX0"/>
<keyword evidence="8" id="KW-1185">Reference proteome</keyword>
<protein>
    <submittedName>
        <fullName evidence="7">Cbr-imb-2 related protein</fullName>
    </submittedName>
</protein>